<proteinExistence type="predicted"/>
<evidence type="ECO:0008006" key="3">
    <source>
        <dbReference type="Google" id="ProtNLM"/>
    </source>
</evidence>
<dbReference type="AlphaFoldDB" id="A0A512NQ93"/>
<dbReference type="EMBL" id="BKAJ01000201">
    <property type="protein sequence ID" value="GEP61109.1"/>
    <property type="molecule type" value="Genomic_DNA"/>
</dbReference>
<organism evidence="1 2">
    <name type="scientific">Reyranella soli</name>
    <dbReference type="NCBI Taxonomy" id="1230389"/>
    <lineage>
        <taxon>Bacteria</taxon>
        <taxon>Pseudomonadati</taxon>
        <taxon>Pseudomonadota</taxon>
        <taxon>Alphaproteobacteria</taxon>
        <taxon>Hyphomicrobiales</taxon>
        <taxon>Reyranellaceae</taxon>
        <taxon>Reyranella</taxon>
    </lineage>
</organism>
<gene>
    <name evidence="1" type="ORF">RSO01_82750</name>
</gene>
<evidence type="ECO:0000313" key="1">
    <source>
        <dbReference type="EMBL" id="GEP61109.1"/>
    </source>
</evidence>
<keyword evidence="2" id="KW-1185">Reference proteome</keyword>
<sequence>MHSHLEGKCMRSRFFQTAAATLLSFGLAAGASAHSIWVEREGDGAHIYFGEFDENLREGSPGLLDRLKPEAKVAGSDKALKIDKQATFFAVAGPLGKDDSIVAETISVNERRGDKPTKVLNRLAARYVADFKEQAPVNTLDIVPAGKPGLFKVFYQGKPLAKAKAELIAESGWKREFKTDEQGAFEAPLPWRGGYVIEVSHTDATPGKLGEEAYDSARSASTLFVRVADGMQGPPQPPVTTPKR</sequence>
<dbReference type="Proteomes" id="UP000321058">
    <property type="component" value="Unassembled WGS sequence"/>
</dbReference>
<accession>A0A512NQ93</accession>
<protein>
    <recommendedName>
        <fullName evidence="3">Cobalt ABC transporter substrate-binding protein</fullName>
    </recommendedName>
</protein>
<evidence type="ECO:0000313" key="2">
    <source>
        <dbReference type="Proteomes" id="UP000321058"/>
    </source>
</evidence>
<name>A0A512NQ93_9HYPH</name>
<reference evidence="1 2" key="1">
    <citation type="submission" date="2019-07" db="EMBL/GenBank/DDBJ databases">
        <title>Whole genome shotgun sequence of Reyranella soli NBRC 108950.</title>
        <authorList>
            <person name="Hosoyama A."/>
            <person name="Uohara A."/>
            <person name="Ohji S."/>
            <person name="Ichikawa N."/>
        </authorList>
    </citation>
    <scope>NUCLEOTIDE SEQUENCE [LARGE SCALE GENOMIC DNA]</scope>
    <source>
        <strain evidence="1 2">NBRC 108950</strain>
    </source>
</reference>
<comment type="caution">
    <text evidence="1">The sequence shown here is derived from an EMBL/GenBank/DDBJ whole genome shotgun (WGS) entry which is preliminary data.</text>
</comment>